<gene>
    <name evidence="2" type="ORF">HAX54_027430</name>
</gene>
<dbReference type="PROSITE" id="PS50011">
    <property type="entry name" value="PROTEIN_KINASE_DOM"/>
    <property type="match status" value="1"/>
</dbReference>
<reference evidence="2 3" key="1">
    <citation type="journal article" date="2021" name="BMC Genomics">
        <title>Datura genome reveals duplications of psychoactive alkaloid biosynthetic genes and high mutation rate following tissue culture.</title>
        <authorList>
            <person name="Rajewski A."/>
            <person name="Carter-House D."/>
            <person name="Stajich J."/>
            <person name="Litt A."/>
        </authorList>
    </citation>
    <scope>NUCLEOTIDE SEQUENCE [LARGE SCALE GENOMIC DNA]</scope>
    <source>
        <strain evidence="2">AR-01</strain>
    </source>
</reference>
<keyword evidence="3" id="KW-1185">Reference proteome</keyword>
<dbReference type="EMBL" id="JACEIK010000333">
    <property type="protein sequence ID" value="MCD7455218.1"/>
    <property type="molecule type" value="Genomic_DNA"/>
</dbReference>
<dbReference type="Proteomes" id="UP000823775">
    <property type="component" value="Unassembled WGS sequence"/>
</dbReference>
<dbReference type="Gene3D" id="1.10.510.10">
    <property type="entry name" value="Transferase(Phosphotransferase) domain 1"/>
    <property type="match status" value="1"/>
</dbReference>
<dbReference type="Pfam" id="PF07714">
    <property type="entry name" value="PK_Tyr_Ser-Thr"/>
    <property type="match status" value="1"/>
</dbReference>
<dbReference type="PANTHER" id="PTHR27006">
    <property type="entry name" value="PROMASTIGOTE SURFACE ANTIGEN PROTEIN PSA"/>
    <property type="match status" value="1"/>
</dbReference>
<name>A0ABS8S8R6_DATST</name>
<organism evidence="2 3">
    <name type="scientific">Datura stramonium</name>
    <name type="common">Jimsonweed</name>
    <name type="synonym">Common thornapple</name>
    <dbReference type="NCBI Taxonomy" id="4076"/>
    <lineage>
        <taxon>Eukaryota</taxon>
        <taxon>Viridiplantae</taxon>
        <taxon>Streptophyta</taxon>
        <taxon>Embryophyta</taxon>
        <taxon>Tracheophyta</taxon>
        <taxon>Spermatophyta</taxon>
        <taxon>Magnoliopsida</taxon>
        <taxon>eudicotyledons</taxon>
        <taxon>Gunneridae</taxon>
        <taxon>Pentapetalae</taxon>
        <taxon>asterids</taxon>
        <taxon>lamiids</taxon>
        <taxon>Solanales</taxon>
        <taxon>Solanaceae</taxon>
        <taxon>Solanoideae</taxon>
        <taxon>Datureae</taxon>
        <taxon>Datura</taxon>
    </lineage>
</organism>
<dbReference type="SUPFAM" id="SSF56112">
    <property type="entry name" value="Protein kinase-like (PK-like)"/>
    <property type="match status" value="1"/>
</dbReference>
<dbReference type="InterPro" id="IPR001245">
    <property type="entry name" value="Ser-Thr/Tyr_kinase_cat_dom"/>
</dbReference>
<dbReference type="InterPro" id="IPR011009">
    <property type="entry name" value="Kinase-like_dom_sf"/>
</dbReference>
<evidence type="ECO:0000259" key="1">
    <source>
        <dbReference type="PROSITE" id="PS50011"/>
    </source>
</evidence>
<proteinExistence type="predicted"/>
<evidence type="ECO:0000313" key="2">
    <source>
        <dbReference type="EMBL" id="MCD7455218.1"/>
    </source>
</evidence>
<sequence length="169" mass="19337">MRVVGTYGYMSPEYVMNGQYSMKSDVFSFGVLTLEIVTGSKNSFFCESNDANDLLSYAWKHWKENTPLELIDSKVVEDCYSRNELIRCIQIGLLCVQKDAHKRPTMGSVVLMLSSNSVTLPIPQRPAFFARSKTEIQPKEFIFDEYYSLTSSMYIDEDQSVTKTMTNDI</sequence>
<accession>A0ABS8S8R6</accession>
<feature type="domain" description="Protein kinase" evidence="1">
    <location>
        <begin position="1"/>
        <end position="128"/>
    </location>
</feature>
<dbReference type="PANTHER" id="PTHR27006:SF606">
    <property type="entry name" value="INTERLEUKIN-1 RECEPTOR-ASSOCIATED KINASE 4"/>
    <property type="match status" value="1"/>
</dbReference>
<protein>
    <recommendedName>
        <fullName evidence="1">Protein kinase domain-containing protein</fullName>
    </recommendedName>
</protein>
<comment type="caution">
    <text evidence="2">The sequence shown here is derived from an EMBL/GenBank/DDBJ whole genome shotgun (WGS) entry which is preliminary data.</text>
</comment>
<dbReference type="InterPro" id="IPR000719">
    <property type="entry name" value="Prot_kinase_dom"/>
</dbReference>
<evidence type="ECO:0000313" key="3">
    <source>
        <dbReference type="Proteomes" id="UP000823775"/>
    </source>
</evidence>